<protein>
    <submittedName>
        <fullName evidence="2">Eco2</fullName>
    </submittedName>
</protein>
<organism evidence="2">
    <name type="scientific">Hydra vulgaris</name>
    <name type="common">Hydra</name>
    <name type="synonym">Hydra attenuata</name>
    <dbReference type="NCBI Taxonomy" id="6087"/>
    <lineage>
        <taxon>Eukaryota</taxon>
        <taxon>Metazoa</taxon>
        <taxon>Cnidaria</taxon>
        <taxon>Hydrozoa</taxon>
        <taxon>Hydroidolina</taxon>
        <taxon>Anthoathecata</taxon>
        <taxon>Aplanulata</taxon>
        <taxon>Hydridae</taxon>
        <taxon>Hydra</taxon>
    </lineage>
</organism>
<dbReference type="EMBL" id="MT559336">
    <property type="protein sequence ID" value="QMU95648.1"/>
    <property type="molecule type" value="mRNA"/>
</dbReference>
<accession>A0A7G4YWG7</accession>
<name>A0A7G4YWG7_HYDVU</name>
<evidence type="ECO:0000313" key="2">
    <source>
        <dbReference type="EMBL" id="QMU95648.1"/>
    </source>
</evidence>
<reference evidence="2" key="1">
    <citation type="submission" date="2020-06" db="EMBL/GenBank/DDBJ databases">
        <title>Bacteria- and temperature-regulated peptides modulate beta-catenin signaling in Hydra.</title>
        <authorList>
            <person name="Taubenheim J."/>
            <person name="Willoweit-Ohl D."/>
            <person name="Knop M."/>
            <person name="Franzenburg S."/>
            <person name="He J."/>
            <person name="Bosch T.C.G."/>
            <person name="Fraune S."/>
        </authorList>
    </citation>
    <scope>NUCLEOTIDE SEQUENCE</scope>
    <source>
        <strain evidence="2">AEP</strain>
    </source>
</reference>
<sequence>MKGYIAFILVNLLIVIKGRVYFDNEYFENGPNHRRMNLHSDPVENKDFLNSNNNNENMENFYLVEKKTDFVSNCLTANQKNCYNAIRFAGYTREASLKTCCQ</sequence>
<feature type="signal peptide" evidence="1">
    <location>
        <begin position="1"/>
        <end position="18"/>
    </location>
</feature>
<feature type="chain" id="PRO_5028834150" evidence="1">
    <location>
        <begin position="19"/>
        <end position="102"/>
    </location>
</feature>
<proteinExistence type="evidence at transcript level"/>
<dbReference type="AlphaFoldDB" id="A0A7G4YWG7"/>
<keyword evidence="1" id="KW-0732">Signal</keyword>
<evidence type="ECO:0000256" key="1">
    <source>
        <dbReference type="SAM" id="SignalP"/>
    </source>
</evidence>